<name>A0A0W1A4K8_9GAMM</name>
<dbReference type="AlphaFoldDB" id="A0A0W1A4K8"/>
<accession>A0A0W1A4K8</accession>
<reference evidence="2 3" key="1">
    <citation type="submission" date="2015-11" db="EMBL/GenBank/DDBJ databases">
        <title>Genomic analysis of 38 Legionella species identifies large and diverse effector repertoires.</title>
        <authorList>
            <person name="Burstein D."/>
            <person name="Amaro F."/>
            <person name="Zusman T."/>
            <person name="Lifshitz Z."/>
            <person name="Cohen O."/>
            <person name="Gilbert J.A."/>
            <person name="Pupko T."/>
            <person name="Shuman H.A."/>
            <person name="Segal G."/>
        </authorList>
    </citation>
    <scope>NUCLEOTIDE SEQUENCE [LARGE SCALE GENOMIC DNA]</scope>
    <source>
        <strain evidence="2 3">ATCC 51914</strain>
    </source>
</reference>
<organism evidence="2 3">
    <name type="scientific">Legionella waltersii</name>
    <dbReference type="NCBI Taxonomy" id="66969"/>
    <lineage>
        <taxon>Bacteria</taxon>
        <taxon>Pseudomonadati</taxon>
        <taxon>Pseudomonadota</taxon>
        <taxon>Gammaproteobacteria</taxon>
        <taxon>Legionellales</taxon>
        <taxon>Legionellaceae</taxon>
        <taxon>Legionella</taxon>
    </lineage>
</organism>
<feature type="transmembrane region" description="Helical" evidence="1">
    <location>
        <begin position="109"/>
        <end position="136"/>
    </location>
</feature>
<keyword evidence="1" id="KW-1133">Transmembrane helix</keyword>
<evidence type="ECO:0000313" key="2">
    <source>
        <dbReference type="EMBL" id="KTD76306.1"/>
    </source>
</evidence>
<sequence>MPSASVLTLEKKAIQHYKSLPPNEVKYYLFILLKSIRNEGLENTEDILNALLPLLEHLNALHQLINQPQVSSESTLELLSIINQQLQQLKEKANTHTILAACSTALIRFIGVITGIITGVFGIIIGSLVGLIYGIYRGHPLSGLWSGFFIGTSLGSIMGYRLPNKLLKDGYSRKLAFGIDGIQEALTYTNLEYSIFGSSPKPFSTYLDDVKKEVRELFASDEAFEDFLEHDTYYRINAFLASFIGQPILHGFAGKHVYLQFKIKEKDFIVEYTPGATDPNEPPVQTELRQVSGFKLLEMLALHRKLLETHKPTVGQVLRKMKVGDNDCTSYVNKVLICTNQDGVQMDRDENLKPFGKVVVNTLEALGPFNRDFFKTGF</sequence>
<keyword evidence="1" id="KW-0472">Membrane</keyword>
<comment type="caution">
    <text evidence="2">The sequence shown here is derived from an EMBL/GenBank/DDBJ whole genome shotgun (WGS) entry which is preliminary data.</text>
</comment>
<dbReference type="RefSeq" id="WP_058480678.1">
    <property type="nucleotide sequence ID" value="NZ_CAAAIQ010000020.1"/>
</dbReference>
<dbReference type="EMBL" id="LNZB01000051">
    <property type="protein sequence ID" value="KTD76306.1"/>
    <property type="molecule type" value="Genomic_DNA"/>
</dbReference>
<evidence type="ECO:0000313" key="3">
    <source>
        <dbReference type="Proteomes" id="UP000054729"/>
    </source>
</evidence>
<keyword evidence="1" id="KW-0812">Transmembrane</keyword>
<proteinExistence type="predicted"/>
<dbReference type="OrthoDB" id="5646298at2"/>
<dbReference type="PATRIC" id="fig|66969.6.peg.2210"/>
<dbReference type="Proteomes" id="UP000054729">
    <property type="component" value="Unassembled WGS sequence"/>
</dbReference>
<feature type="transmembrane region" description="Helical" evidence="1">
    <location>
        <begin position="142"/>
        <end position="163"/>
    </location>
</feature>
<protein>
    <submittedName>
        <fullName evidence="2">Uncharacterized protein</fullName>
    </submittedName>
</protein>
<gene>
    <name evidence="2" type="ORF">Lwal_2028</name>
</gene>
<evidence type="ECO:0000256" key="1">
    <source>
        <dbReference type="SAM" id="Phobius"/>
    </source>
</evidence>
<keyword evidence="3" id="KW-1185">Reference proteome</keyword>